<dbReference type="AlphaFoldDB" id="A0A9P7C8X6"/>
<dbReference type="Proteomes" id="UP000717996">
    <property type="component" value="Unassembled WGS sequence"/>
</dbReference>
<feature type="compositionally biased region" description="Acidic residues" evidence="1">
    <location>
        <begin position="190"/>
        <end position="235"/>
    </location>
</feature>
<proteinExistence type="predicted"/>
<name>A0A9P7C8X6_RHIOR</name>
<reference evidence="2" key="1">
    <citation type="journal article" date="2020" name="Microb. Genom.">
        <title>Genetic diversity of clinical and environmental Mucorales isolates obtained from an investigation of mucormycosis cases among solid organ transplant recipients.</title>
        <authorList>
            <person name="Nguyen M.H."/>
            <person name="Kaul D."/>
            <person name="Muto C."/>
            <person name="Cheng S.J."/>
            <person name="Richter R.A."/>
            <person name="Bruno V.M."/>
            <person name="Liu G."/>
            <person name="Beyhan S."/>
            <person name="Sundermann A.J."/>
            <person name="Mounaud S."/>
            <person name="Pasculle A.W."/>
            <person name="Nierman W.C."/>
            <person name="Driscoll E."/>
            <person name="Cumbie R."/>
            <person name="Clancy C.J."/>
            <person name="Dupont C.L."/>
        </authorList>
    </citation>
    <scope>NUCLEOTIDE SEQUENCE</scope>
    <source>
        <strain evidence="2">GL16</strain>
    </source>
</reference>
<evidence type="ECO:0000256" key="1">
    <source>
        <dbReference type="SAM" id="MobiDB-lite"/>
    </source>
</evidence>
<sequence length="235" mass="26617">MNASKTNNLKNKRSTANNLQSNRELDSLNYHELTELYSKTAAMLNNATIKLPDGGAKLKLKLEQIEKALAATENTSNLARRVSDMSIADRPNTRKEALLHANNYPTESHKLLRAHSDMESKARTSCIISLEESIQLQDSQQKDIKEANMKKRMESITRKTKIDSLTDELSSTMGRLRLDPETRVPRPDDDGSSDDEGPDADSIDDSDDDDDDDLLYANDDEGFEEEEEEEEQRRR</sequence>
<feature type="region of interest" description="Disordered" evidence="1">
    <location>
        <begin position="147"/>
        <end position="235"/>
    </location>
</feature>
<dbReference type="EMBL" id="JAANIT010001242">
    <property type="protein sequence ID" value="KAG1541404.1"/>
    <property type="molecule type" value="Genomic_DNA"/>
</dbReference>
<feature type="compositionally biased region" description="Polar residues" evidence="1">
    <location>
        <begin position="1"/>
        <end position="22"/>
    </location>
</feature>
<evidence type="ECO:0000313" key="3">
    <source>
        <dbReference type="Proteomes" id="UP000717996"/>
    </source>
</evidence>
<feature type="region of interest" description="Disordered" evidence="1">
    <location>
        <begin position="1"/>
        <end position="23"/>
    </location>
</feature>
<accession>A0A9P7C8X6</accession>
<dbReference type="OrthoDB" id="2408655at2759"/>
<gene>
    <name evidence="2" type="ORF">G6F51_007917</name>
</gene>
<feature type="compositionally biased region" description="Basic and acidic residues" evidence="1">
    <location>
        <begin position="176"/>
        <end position="189"/>
    </location>
</feature>
<comment type="caution">
    <text evidence="2">The sequence shown here is derived from an EMBL/GenBank/DDBJ whole genome shotgun (WGS) entry which is preliminary data.</text>
</comment>
<protein>
    <submittedName>
        <fullName evidence="2">Uncharacterized protein</fullName>
    </submittedName>
</protein>
<evidence type="ECO:0000313" key="2">
    <source>
        <dbReference type="EMBL" id="KAG1541404.1"/>
    </source>
</evidence>
<organism evidence="2 3">
    <name type="scientific">Rhizopus oryzae</name>
    <name type="common">Mucormycosis agent</name>
    <name type="synonym">Rhizopus arrhizus var. delemar</name>
    <dbReference type="NCBI Taxonomy" id="64495"/>
    <lineage>
        <taxon>Eukaryota</taxon>
        <taxon>Fungi</taxon>
        <taxon>Fungi incertae sedis</taxon>
        <taxon>Mucoromycota</taxon>
        <taxon>Mucoromycotina</taxon>
        <taxon>Mucoromycetes</taxon>
        <taxon>Mucorales</taxon>
        <taxon>Mucorineae</taxon>
        <taxon>Rhizopodaceae</taxon>
        <taxon>Rhizopus</taxon>
    </lineage>
</organism>
<feature type="compositionally biased region" description="Basic and acidic residues" evidence="1">
    <location>
        <begin position="147"/>
        <end position="164"/>
    </location>
</feature>